<dbReference type="EMBL" id="AMCI01000757">
    <property type="protein sequence ID" value="EJX07926.1"/>
    <property type="molecule type" value="Genomic_DNA"/>
</dbReference>
<protein>
    <submittedName>
        <fullName evidence="1">Uncharacterized protein</fullName>
    </submittedName>
</protein>
<evidence type="ECO:0000313" key="1">
    <source>
        <dbReference type="EMBL" id="EJX07926.1"/>
    </source>
</evidence>
<name>J9D5D5_9ZZZZ</name>
<accession>J9D5D5</accession>
<gene>
    <name evidence="1" type="ORF">EVA_03962</name>
</gene>
<dbReference type="AlphaFoldDB" id="J9D5D5"/>
<feature type="non-terminal residue" evidence="1">
    <location>
        <position position="44"/>
    </location>
</feature>
<reference evidence="1" key="1">
    <citation type="journal article" date="2012" name="PLoS ONE">
        <title>Gene sets for utilization of primary and secondary nutrition supplies in the distal gut of endangered iberian lynx.</title>
        <authorList>
            <person name="Alcaide M."/>
            <person name="Messina E."/>
            <person name="Richter M."/>
            <person name="Bargiela R."/>
            <person name="Peplies J."/>
            <person name="Huws S.A."/>
            <person name="Newbold C.J."/>
            <person name="Golyshin P.N."/>
            <person name="Simon M.A."/>
            <person name="Lopez G."/>
            <person name="Yakimov M.M."/>
            <person name="Ferrer M."/>
        </authorList>
    </citation>
    <scope>NUCLEOTIDE SEQUENCE</scope>
</reference>
<sequence length="44" mass="4737">MSAQTEVKSLSDITNNKTFTLVTKRGYVGVKDAKAVCGYAPTDQ</sequence>
<comment type="caution">
    <text evidence="1">The sequence shown here is derived from an EMBL/GenBank/DDBJ whole genome shotgun (WGS) entry which is preliminary data.</text>
</comment>
<proteinExistence type="predicted"/>
<organism evidence="1">
    <name type="scientific">gut metagenome</name>
    <dbReference type="NCBI Taxonomy" id="749906"/>
    <lineage>
        <taxon>unclassified sequences</taxon>
        <taxon>metagenomes</taxon>
        <taxon>organismal metagenomes</taxon>
    </lineage>
</organism>